<reference evidence="2" key="1">
    <citation type="journal article" date="2023" name="G3 (Bethesda)">
        <title>Whole genome assembly and annotation of the endangered Caribbean coral Acropora cervicornis.</title>
        <authorList>
            <person name="Selwyn J.D."/>
            <person name="Vollmer S.V."/>
        </authorList>
    </citation>
    <scope>NUCLEOTIDE SEQUENCE</scope>
    <source>
        <strain evidence="2">K2</strain>
    </source>
</reference>
<evidence type="ECO:0000313" key="2">
    <source>
        <dbReference type="EMBL" id="KAK2551533.1"/>
    </source>
</evidence>
<protein>
    <recommendedName>
        <fullName evidence="1">Integrase catalytic domain-containing protein</fullName>
    </recommendedName>
</protein>
<gene>
    <name evidence="2" type="ORF">P5673_027501</name>
</gene>
<sequence length="423" mass="48894">MANDLKLPNLDRTCQRGRPRFHIAQDQLELFLSYGLKASDIAKMLYVSEKTIYRRLQEFGISVRGTYSDINDTSLDITVRNICQQFPNCGYKMMRGHLLSKGIKIQEYRVRESMRRVDPEGIVIRALQLKVTHRIFYHVRGPLALWHMDGNHKLIRWGFVIHGAIDGYSRKVMYLSCNCNNKSGTVLKMFERAVSIHGLPSRVRADQGVENVDSAWYMLTHPLRGPNRGSFITGPSVHNQRIERLWRDVFVGCLYVYYSLFYYLEEAGYLDLGNDIHMFCLQFMFLPRINRHLEQFVSGWDNHPIRSERNKTPNQLWLSDLYDSSQGTDSSAMEFQQQASQTPSPGNSNSVVRDWSQYGIDWSEEITESQPQPQNEVCIDDLTCPLTDEKFDQLKELIDPLQVADGFGIELYIDACCFVADNT</sequence>
<dbReference type="InterPro" id="IPR058913">
    <property type="entry name" value="Integrase_dom_put"/>
</dbReference>
<proteinExistence type="predicted"/>
<evidence type="ECO:0000259" key="1">
    <source>
        <dbReference type="PROSITE" id="PS50994"/>
    </source>
</evidence>
<dbReference type="GO" id="GO:0003676">
    <property type="term" value="F:nucleic acid binding"/>
    <property type="evidence" value="ECO:0007669"/>
    <property type="project" value="InterPro"/>
</dbReference>
<dbReference type="InterPro" id="IPR036397">
    <property type="entry name" value="RNaseH_sf"/>
</dbReference>
<dbReference type="AlphaFoldDB" id="A0AAD9PYX9"/>
<dbReference type="EMBL" id="JARQWQ010000096">
    <property type="protein sequence ID" value="KAK2551533.1"/>
    <property type="molecule type" value="Genomic_DNA"/>
</dbReference>
<organism evidence="2 3">
    <name type="scientific">Acropora cervicornis</name>
    <name type="common">Staghorn coral</name>
    <dbReference type="NCBI Taxonomy" id="6130"/>
    <lineage>
        <taxon>Eukaryota</taxon>
        <taxon>Metazoa</taxon>
        <taxon>Cnidaria</taxon>
        <taxon>Anthozoa</taxon>
        <taxon>Hexacorallia</taxon>
        <taxon>Scleractinia</taxon>
        <taxon>Astrocoeniina</taxon>
        <taxon>Acroporidae</taxon>
        <taxon>Acropora</taxon>
    </lineage>
</organism>
<dbReference type="Gene3D" id="3.30.420.10">
    <property type="entry name" value="Ribonuclease H-like superfamily/Ribonuclease H"/>
    <property type="match status" value="1"/>
</dbReference>
<dbReference type="InterPro" id="IPR001584">
    <property type="entry name" value="Integrase_cat-core"/>
</dbReference>
<dbReference type="InterPro" id="IPR012337">
    <property type="entry name" value="RNaseH-like_sf"/>
</dbReference>
<dbReference type="PANTHER" id="PTHR46791:SF5">
    <property type="entry name" value="CLR5 DOMAIN-CONTAINING PROTEIN-RELATED"/>
    <property type="match status" value="1"/>
</dbReference>
<dbReference type="Pfam" id="PF24764">
    <property type="entry name" value="rva_4"/>
    <property type="match status" value="1"/>
</dbReference>
<keyword evidence="3" id="KW-1185">Reference proteome</keyword>
<dbReference type="Proteomes" id="UP001249851">
    <property type="component" value="Unassembled WGS sequence"/>
</dbReference>
<name>A0AAD9PYX9_ACRCE</name>
<dbReference type="GO" id="GO:0015074">
    <property type="term" value="P:DNA integration"/>
    <property type="evidence" value="ECO:0007669"/>
    <property type="project" value="InterPro"/>
</dbReference>
<feature type="domain" description="Integrase catalytic" evidence="1">
    <location>
        <begin position="138"/>
        <end position="321"/>
    </location>
</feature>
<comment type="caution">
    <text evidence="2">The sequence shown here is derived from an EMBL/GenBank/DDBJ whole genome shotgun (WGS) entry which is preliminary data.</text>
</comment>
<dbReference type="PANTHER" id="PTHR46791">
    <property type="entry name" value="EXPRESSED PROTEIN"/>
    <property type="match status" value="1"/>
</dbReference>
<evidence type="ECO:0000313" key="3">
    <source>
        <dbReference type="Proteomes" id="UP001249851"/>
    </source>
</evidence>
<dbReference type="PROSITE" id="PS50994">
    <property type="entry name" value="INTEGRASE"/>
    <property type="match status" value="1"/>
</dbReference>
<accession>A0AAD9PYX9</accession>
<reference evidence="2" key="2">
    <citation type="journal article" date="2023" name="Science">
        <title>Genomic signatures of disease resistance in endangered staghorn corals.</title>
        <authorList>
            <person name="Vollmer S.V."/>
            <person name="Selwyn J.D."/>
            <person name="Despard B.A."/>
            <person name="Roesel C.L."/>
        </authorList>
    </citation>
    <scope>NUCLEOTIDE SEQUENCE</scope>
    <source>
        <strain evidence="2">K2</strain>
    </source>
</reference>
<dbReference type="SUPFAM" id="SSF53098">
    <property type="entry name" value="Ribonuclease H-like"/>
    <property type="match status" value="1"/>
</dbReference>